<evidence type="ECO:0000313" key="1">
    <source>
        <dbReference type="EMBL" id="CDC44509.1"/>
    </source>
</evidence>
<protein>
    <submittedName>
        <fullName evidence="1">Uncharacterized protein</fullName>
    </submittedName>
</protein>
<accession>R6RGQ8</accession>
<dbReference type="Proteomes" id="UP000018142">
    <property type="component" value="Unassembled WGS sequence"/>
</dbReference>
<evidence type="ECO:0000313" key="2">
    <source>
        <dbReference type="Proteomes" id="UP000018142"/>
    </source>
</evidence>
<dbReference type="EMBL" id="CBFJ010000057">
    <property type="protein sequence ID" value="CDC44509.1"/>
    <property type="molecule type" value="Genomic_DNA"/>
</dbReference>
<name>R6RGQ8_9FIRM</name>
<reference evidence="1" key="1">
    <citation type="submission" date="2012-11" db="EMBL/GenBank/DDBJ databases">
        <title>Dependencies among metagenomic species, viruses, plasmids and units of genetic variation.</title>
        <authorList>
            <person name="Nielsen H.B."/>
            <person name="Almeida M."/>
            <person name="Juncker A.S."/>
            <person name="Rasmussen S."/>
            <person name="Li J."/>
            <person name="Sunagawa S."/>
            <person name="Plichta D."/>
            <person name="Gautier L."/>
            <person name="Le Chatelier E."/>
            <person name="Peletier E."/>
            <person name="Bonde I."/>
            <person name="Nielsen T."/>
            <person name="Manichanh C."/>
            <person name="Arumugam M."/>
            <person name="Batto J."/>
            <person name="Santos M.B.Q.D."/>
            <person name="Blom N."/>
            <person name="Borruel N."/>
            <person name="Burgdorf K.S."/>
            <person name="Boumezbeur F."/>
            <person name="Casellas F."/>
            <person name="Dore J."/>
            <person name="Guarner F."/>
            <person name="Hansen T."/>
            <person name="Hildebrand F."/>
            <person name="Kaas R.S."/>
            <person name="Kennedy S."/>
            <person name="Kristiansen K."/>
            <person name="Kultima J.R."/>
            <person name="Leonard P."/>
            <person name="Levenez F."/>
            <person name="Lund O."/>
            <person name="Moumen B."/>
            <person name="Le Paslier D."/>
            <person name="Pons N."/>
            <person name="Pedersen O."/>
            <person name="Prifti E."/>
            <person name="Qin J."/>
            <person name="Raes J."/>
            <person name="Tap J."/>
            <person name="Tims S."/>
            <person name="Ussery D.W."/>
            <person name="Yamada T."/>
            <person name="MetaHit consortium"/>
            <person name="Renault P."/>
            <person name="Sicheritz-Ponten T."/>
            <person name="Bork P."/>
            <person name="Wang J."/>
            <person name="Brunak S."/>
            <person name="Ehrlich S.D."/>
        </authorList>
    </citation>
    <scope>NUCLEOTIDE SEQUENCE [LARGE SCALE GENOMIC DNA]</scope>
</reference>
<sequence length="293" mass="34043">MKKETKIFLLYKITARKYLKSLADGVVHFSCCAKYVDIAKNEGKIGEGDKYECVFAKYLIENSSEPKKRYQRLFGRDLLLEKENGYVLFRRKSSLLIPTACFYSIDNETAIANLNDEDRIRIEAKLEENKGKTEVTLDGFPFRLSEQYLNEFSIKKKDIDSMAIQPGDFLNKLKQKKVLYRKIAYIDTNQEYDIFKDELYKSFYGDLSLTKAIESRVDLFFKDKKTYSHQCELRCIVPDVLLEKKEHSKKIHLKNLSSIDALNYEKRNATGADFINNIKIASMSGTVTMEILD</sequence>
<organism evidence="1 2">
    <name type="scientific">[Eubacterium] siraeum CAG:80</name>
    <dbReference type="NCBI Taxonomy" id="1263080"/>
    <lineage>
        <taxon>Bacteria</taxon>
        <taxon>Bacillati</taxon>
        <taxon>Bacillota</taxon>
        <taxon>Clostridia</taxon>
        <taxon>Eubacteriales</taxon>
        <taxon>Oscillospiraceae</taxon>
        <taxon>Oscillospiraceae incertae sedis</taxon>
    </lineage>
</organism>
<gene>
    <name evidence="1" type="ORF">BN788_00094</name>
</gene>
<dbReference type="AlphaFoldDB" id="R6RGQ8"/>
<proteinExistence type="predicted"/>
<comment type="caution">
    <text evidence="1">The sequence shown here is derived from an EMBL/GenBank/DDBJ whole genome shotgun (WGS) entry which is preliminary data.</text>
</comment>